<feature type="coiled-coil region" evidence="5">
    <location>
        <begin position="1840"/>
        <end position="1867"/>
    </location>
</feature>
<dbReference type="Pfam" id="PF11894">
    <property type="entry name" value="Nup192"/>
    <property type="match status" value="1"/>
</dbReference>
<comment type="similarity">
    <text evidence="2">Belongs to the NUP186/NUP192/NUP205 family.</text>
</comment>
<protein>
    <recommendedName>
        <fullName evidence="9">Nucleoporin</fullName>
    </recommendedName>
</protein>
<dbReference type="eggNOG" id="KOG1835">
    <property type="taxonomic scope" value="Eukaryota"/>
</dbReference>
<evidence type="ECO:0000256" key="4">
    <source>
        <dbReference type="ARBA" id="ARBA00023242"/>
    </source>
</evidence>
<reference evidence="7 8" key="1">
    <citation type="submission" date="2010-05" db="EMBL/GenBank/DDBJ databases">
        <title>The Genome Sequence of Thecamonas trahens ATCC 50062.</title>
        <authorList>
            <consortium name="The Broad Institute Genome Sequencing Platform"/>
            <person name="Russ C."/>
            <person name="Cuomo C."/>
            <person name="Shea T."/>
            <person name="Young S.K."/>
            <person name="Zeng Q."/>
            <person name="Koehrsen M."/>
            <person name="Haas B."/>
            <person name="Borodovsky M."/>
            <person name="Guigo R."/>
            <person name="Alvarado L."/>
            <person name="Berlin A."/>
            <person name="Bochicchio J."/>
            <person name="Borenstein D."/>
            <person name="Chapman S."/>
            <person name="Chen Z."/>
            <person name="Freedman E."/>
            <person name="Gellesch M."/>
            <person name="Goldberg J."/>
            <person name="Griggs A."/>
            <person name="Gujja S."/>
            <person name="Heilman E."/>
            <person name="Heiman D."/>
            <person name="Hepburn T."/>
            <person name="Howarth C."/>
            <person name="Jen D."/>
            <person name="Larson L."/>
            <person name="Mehta T."/>
            <person name="Park D."/>
            <person name="Pearson M."/>
            <person name="Roberts A."/>
            <person name="Saif S."/>
            <person name="Shenoy N."/>
            <person name="Sisk P."/>
            <person name="Stolte C."/>
            <person name="Sykes S."/>
            <person name="Thomson T."/>
            <person name="Walk T."/>
            <person name="White J."/>
            <person name="Yandava C."/>
            <person name="Burger G."/>
            <person name="Gray M.W."/>
            <person name="Holland P.W.H."/>
            <person name="King N."/>
            <person name="Lang F.B.F."/>
            <person name="Roger A.J."/>
            <person name="Ruiz-Trillo I."/>
            <person name="Lander E."/>
            <person name="Nusbaum C."/>
        </authorList>
    </citation>
    <scope>NUCLEOTIDE SEQUENCE [LARGE SCALE GENOMIC DNA]</scope>
    <source>
        <strain evidence="7 8">ATCC 50062</strain>
    </source>
</reference>
<dbReference type="STRING" id="461836.A0A0L0DLW1"/>
<dbReference type="OrthoDB" id="2019644at2759"/>
<name>A0A0L0DLW1_THETB</name>
<gene>
    <name evidence="7" type="ORF">AMSG_08796</name>
</gene>
<keyword evidence="3" id="KW-0813">Transport</keyword>
<proteinExistence type="inferred from homology"/>
<comment type="subcellular location">
    <subcellularLocation>
        <location evidence="1">Nucleus</location>
    </subcellularLocation>
</comment>
<evidence type="ECO:0000256" key="2">
    <source>
        <dbReference type="ARBA" id="ARBA00005892"/>
    </source>
</evidence>
<feature type="compositionally biased region" description="Basic and acidic residues" evidence="6">
    <location>
        <begin position="409"/>
        <end position="420"/>
    </location>
</feature>
<dbReference type="Proteomes" id="UP000054408">
    <property type="component" value="Unassembled WGS sequence"/>
</dbReference>
<dbReference type="PANTHER" id="PTHR31344:SF0">
    <property type="entry name" value="NUCLEAR PORE COMPLEX PROTEIN NUP205"/>
    <property type="match status" value="1"/>
</dbReference>
<evidence type="ECO:0000256" key="6">
    <source>
        <dbReference type="SAM" id="MobiDB-lite"/>
    </source>
</evidence>
<dbReference type="OMA" id="WINTIEP"/>
<keyword evidence="5" id="KW-0175">Coiled coil</keyword>
<dbReference type="GeneID" id="25567405"/>
<sequence length="1994" mass="217778">MDVIRGRSQVAEAVVACFHGQLLFKDLSVELRRAKPLFMNPLHFPERSADDAKKVSEAETTPLNIYGNESKRSATFIKRVNELAEDLNLNHIVAAAFVQEAQRKLPGYEGPLGEDEPDLEVPRLAKQLYFEERRALLLALLELVKGRMDDSYRRCQDTRQRQEGQRRQAGIVAFTDELLTVHDVASKLAKLVTRANRVLTTDAELNKYGPDGRVYFIDERQHLALTLFYIYYQGYREPKTVRELMTVFKETAKLARSDDADDPTFQVAVLLALALVAALDPTSRDMETGGPSMASPSQRTNSLLADEAFGKNMRELLGTASSWEAHTKGLRALVLLAFSLFVTDAKWADHAAQFSAAVADNVFEFARTRILASKLFLEASRDTPFFVSKLDELMMCFLKSKPSQVTQLKQEDEQATRREMTTGGQGGETRHDFEQLLFFLTALYSKWPGALRFWTDRPDVLTSASMNVTIRLHVAYLDFLAALANTPEAAEQAYYFLDSPPNASVGWAHFFEVIKNYEAELRRDDARSHSALAPRVARELHHDDVMGLCAILRLMETVLTHYAEARMAMESSRHWAGLQSLFGLLACQVPAVLKAHLLRVIAAFARSPELCARVWQLVEQAGLLPIPRDGNPNAFMAALEGKPSADVVLIPRGGGREYGTGVMGHEASMAASRALVAGGPPLAGIVFDLEEIEARDEAYPETLAFLLLLTNLIRSGVPQRLGFGMRDPGFLPYFNFVAGHVWLKFDTRGYAFTGQKWEVARAALIVFDRLLSQYVPVESDFLDDATLAAQPEEVSKLRTPGFALMSAMLSGGPFYRKLVSVLEVGVDALEGDRFKAGGEALEACILLCLRIINRTFELEPVFLKFLRSATVLPSAVRLDQSLRQSKKVLGAIANYVSYRHCAELVYNAVKVLQSLSATGVPLVPVLSSLNMADEVALKLVGRLEDGTPEILEPELLHPLLSVPPLASLALNDPFFLLTPDVEGAVVDVEALVSSGLLSADIVAEYYVNRTREAVLELLLVSLNAPYPSMTHLLCGFELERGLAASRLVSIAHNCLNILLQLAADPEFVVYFPTLAEGTARLVHALVSTPATSTATLQLLRSRDVDYFEGAYAVLRTAYTIEPELPDVSAGPVLRLRYTSWILKSIALELHVAGGPNTVHRPQAVRLLTALYSSSEPRQRGEPGALPSFWDAAASAHGEASGVEQARMKLLEVLYSLQEVDEVEPPFPSIPLDEGLVATTISKNAAGVECFDVPALYRVLMAAPHLRAGMMPGTGMSEMGVGDESSDAASVVHQLVAAAADWNGYHERFMARVEVMTAWSQIVLATLARCYELLGSESRESILFMVLDSLLFLLGRGVSAKAVARSMTSVVLAILSKLLQVQVSSRQTTHVPVNHLHALLRGILAALLRHGSDQVQRGNLYAALMAYLQLTQPDVTLSAKHLGEDAGSSLNESAWGEPESRAPAEALASRRSAIASGNAKIVAAAGEALLDVLCRDASHGKQVWQALAFSALNVLVAAVGSGSLLQYMKTHGYLRVFLDDLDKQDSLLSSVLTSSATGTGVELGSAAALRALHVYEAKMALLLRLAGTHNGARALIESGLVHSLISCHFVDYRPEPSVLDTLAPVVVETYHSLLMPVLQLLTALLSSLGSAALDQVVAFLSAHAQLVLLVLKDRAPTVRKESLAEVRMMTALFYALARVNKAKRLEALLPEFGWQFHGHLLALLAKYSVAARWETKLHPSTILEAAARSIRVICRNVIGYCTVVSSPAAGDELPLTASGLLFSPELSGALMGATAAEPVEVPLAIQTRARSPPLATLVIYVSSCALELQTTFTQLDLLERRAGSMAEMEAAEEEAAQALVESMRLKREDIATLWFSLENTLLVLLRHLQWYFELFVPGGAASSSTSLGNGAAGDADSLTVKELAQLASDASACITPVLDSLRKLDSASGSASEFVQFLVRRLREMLRVGVDRHGSALAREEVFSHRRRQEAYPMM</sequence>
<keyword evidence="4" id="KW-0539">Nucleus</keyword>
<accession>A0A0L0DLW1</accession>
<dbReference type="PANTHER" id="PTHR31344">
    <property type="entry name" value="NUCLEAR PORE COMPLEX PROTEIN NUP205"/>
    <property type="match status" value="1"/>
</dbReference>
<evidence type="ECO:0000256" key="3">
    <source>
        <dbReference type="ARBA" id="ARBA00022448"/>
    </source>
</evidence>
<dbReference type="InterPro" id="IPR021827">
    <property type="entry name" value="Nup186/Nup192/Nup205"/>
</dbReference>
<keyword evidence="8" id="KW-1185">Reference proteome</keyword>
<evidence type="ECO:0000313" key="7">
    <source>
        <dbReference type="EMBL" id="KNC53302.1"/>
    </source>
</evidence>
<evidence type="ECO:0000313" key="8">
    <source>
        <dbReference type="Proteomes" id="UP000054408"/>
    </source>
</evidence>
<evidence type="ECO:0000256" key="1">
    <source>
        <dbReference type="ARBA" id="ARBA00004123"/>
    </source>
</evidence>
<feature type="region of interest" description="Disordered" evidence="6">
    <location>
        <begin position="408"/>
        <end position="427"/>
    </location>
</feature>
<dbReference type="GO" id="GO:0005643">
    <property type="term" value="C:nuclear pore"/>
    <property type="evidence" value="ECO:0007669"/>
    <property type="project" value="InterPro"/>
</dbReference>
<organism evidence="7 8">
    <name type="scientific">Thecamonas trahens ATCC 50062</name>
    <dbReference type="NCBI Taxonomy" id="461836"/>
    <lineage>
        <taxon>Eukaryota</taxon>
        <taxon>Apusozoa</taxon>
        <taxon>Apusomonadida</taxon>
        <taxon>Apusomonadidae</taxon>
        <taxon>Thecamonas</taxon>
    </lineage>
</organism>
<evidence type="ECO:0000256" key="5">
    <source>
        <dbReference type="SAM" id="Coils"/>
    </source>
</evidence>
<dbReference type="RefSeq" id="XP_013754563.1">
    <property type="nucleotide sequence ID" value="XM_013899109.1"/>
</dbReference>
<dbReference type="EMBL" id="GL349480">
    <property type="protein sequence ID" value="KNC53302.1"/>
    <property type="molecule type" value="Genomic_DNA"/>
</dbReference>
<evidence type="ECO:0008006" key="9">
    <source>
        <dbReference type="Google" id="ProtNLM"/>
    </source>
</evidence>